<sequence>MLHQLLKPRLTICDDIQQSFNLLNKVDVCVLEAIHQLDNSERNGNDLFIKVVYNRDSDLERLNNGFGFRRVGLVEFNFIY</sequence>
<evidence type="ECO:0000313" key="1">
    <source>
        <dbReference type="EMBL" id="CAI2169973.1"/>
    </source>
</evidence>
<reference evidence="1" key="1">
    <citation type="submission" date="2022-08" db="EMBL/GenBank/DDBJ databases">
        <authorList>
            <person name="Kallberg Y."/>
            <person name="Tangrot J."/>
            <person name="Rosling A."/>
        </authorList>
    </citation>
    <scope>NUCLEOTIDE SEQUENCE</scope>
    <source>
        <strain evidence="1">Wild A</strain>
    </source>
</reference>
<accession>A0A9W4SHT6</accession>
<gene>
    <name evidence="1" type="ORF">FWILDA_LOCUS4350</name>
</gene>
<protein>
    <submittedName>
        <fullName evidence="1">4028_t:CDS:1</fullName>
    </submittedName>
</protein>
<keyword evidence="2" id="KW-1185">Reference proteome</keyword>
<dbReference type="EMBL" id="CAMKVN010000643">
    <property type="protein sequence ID" value="CAI2169973.1"/>
    <property type="molecule type" value="Genomic_DNA"/>
</dbReference>
<evidence type="ECO:0000313" key="2">
    <source>
        <dbReference type="Proteomes" id="UP001153678"/>
    </source>
</evidence>
<comment type="caution">
    <text evidence="1">The sequence shown here is derived from an EMBL/GenBank/DDBJ whole genome shotgun (WGS) entry which is preliminary data.</text>
</comment>
<organism evidence="1 2">
    <name type="scientific">Funneliformis geosporum</name>
    <dbReference type="NCBI Taxonomy" id="1117311"/>
    <lineage>
        <taxon>Eukaryota</taxon>
        <taxon>Fungi</taxon>
        <taxon>Fungi incertae sedis</taxon>
        <taxon>Mucoromycota</taxon>
        <taxon>Glomeromycotina</taxon>
        <taxon>Glomeromycetes</taxon>
        <taxon>Glomerales</taxon>
        <taxon>Glomeraceae</taxon>
        <taxon>Funneliformis</taxon>
    </lineage>
</organism>
<name>A0A9W4SHT6_9GLOM</name>
<proteinExistence type="predicted"/>
<dbReference type="Proteomes" id="UP001153678">
    <property type="component" value="Unassembled WGS sequence"/>
</dbReference>
<dbReference type="AlphaFoldDB" id="A0A9W4SHT6"/>